<dbReference type="PANTHER" id="PTHR47374">
    <property type="entry name" value="ENDOSOME ANTIGEN-LIKE PROTEIN, PUTATIVE (DUF3444)-RELATED"/>
    <property type="match status" value="1"/>
</dbReference>
<evidence type="ECO:0000256" key="1">
    <source>
        <dbReference type="SAM" id="MobiDB-lite"/>
    </source>
</evidence>
<feature type="domain" description="DUF3444" evidence="2">
    <location>
        <begin position="298"/>
        <end position="427"/>
    </location>
</feature>
<accession>A0A4U6TL46</accession>
<dbReference type="InterPro" id="IPR024593">
    <property type="entry name" value="DUF3444"/>
</dbReference>
<dbReference type="Proteomes" id="UP000298652">
    <property type="component" value="Chromosome 8"/>
</dbReference>
<dbReference type="AlphaFoldDB" id="A0A4U6TL46"/>
<dbReference type="EMBL" id="CM016559">
    <property type="protein sequence ID" value="TKW01299.1"/>
    <property type="molecule type" value="Genomic_DNA"/>
</dbReference>
<feature type="domain" description="DUF3444" evidence="2">
    <location>
        <begin position="84"/>
        <end position="286"/>
    </location>
</feature>
<name>A0A4U6TL46_SETVI</name>
<organism evidence="3 4">
    <name type="scientific">Setaria viridis</name>
    <name type="common">Green bristlegrass</name>
    <name type="synonym">Setaria italica subsp. viridis</name>
    <dbReference type="NCBI Taxonomy" id="4556"/>
    <lineage>
        <taxon>Eukaryota</taxon>
        <taxon>Viridiplantae</taxon>
        <taxon>Streptophyta</taxon>
        <taxon>Embryophyta</taxon>
        <taxon>Tracheophyta</taxon>
        <taxon>Spermatophyta</taxon>
        <taxon>Magnoliopsida</taxon>
        <taxon>Liliopsida</taxon>
        <taxon>Poales</taxon>
        <taxon>Poaceae</taxon>
        <taxon>PACMAD clade</taxon>
        <taxon>Panicoideae</taxon>
        <taxon>Panicodae</taxon>
        <taxon>Paniceae</taxon>
        <taxon>Cenchrinae</taxon>
        <taxon>Setaria</taxon>
    </lineage>
</organism>
<dbReference type="Gramene" id="TKW01299">
    <property type="protein sequence ID" value="TKW01299"/>
    <property type="gene ID" value="SEVIR_8G170700v2"/>
</dbReference>
<dbReference type="Pfam" id="PF11926">
    <property type="entry name" value="DUF3444"/>
    <property type="match status" value="2"/>
</dbReference>
<dbReference type="PANTHER" id="PTHR47374:SF5">
    <property type="entry name" value="J DOMAIN-CONTAINING PROTEIN"/>
    <property type="match status" value="1"/>
</dbReference>
<gene>
    <name evidence="3" type="ORF">SEVIR_8G170700v2</name>
</gene>
<evidence type="ECO:0000313" key="4">
    <source>
        <dbReference type="Proteomes" id="UP000298652"/>
    </source>
</evidence>
<reference evidence="3" key="1">
    <citation type="submission" date="2019-03" db="EMBL/GenBank/DDBJ databases">
        <title>WGS assembly of Setaria viridis.</title>
        <authorList>
            <person name="Huang P."/>
            <person name="Jenkins J."/>
            <person name="Grimwood J."/>
            <person name="Barry K."/>
            <person name="Healey A."/>
            <person name="Mamidi S."/>
            <person name="Sreedasyam A."/>
            <person name="Shu S."/>
            <person name="Feldman M."/>
            <person name="Wu J."/>
            <person name="Yu Y."/>
            <person name="Chen C."/>
            <person name="Johnson J."/>
            <person name="Rokhsar D."/>
            <person name="Baxter I."/>
            <person name="Schmutz J."/>
            <person name="Brutnell T."/>
            <person name="Kellogg E."/>
        </authorList>
    </citation>
    <scope>NUCLEOTIDE SEQUENCE [LARGE SCALE GENOMIC DNA]</scope>
</reference>
<protein>
    <recommendedName>
        <fullName evidence="2">DUF3444 domain-containing protein</fullName>
    </recommendedName>
</protein>
<dbReference type="OMA" id="NSTAECH"/>
<keyword evidence="4" id="KW-1185">Reference proteome</keyword>
<feature type="region of interest" description="Disordered" evidence="1">
    <location>
        <begin position="1"/>
        <end position="27"/>
    </location>
</feature>
<proteinExistence type="predicted"/>
<evidence type="ECO:0000313" key="3">
    <source>
        <dbReference type="EMBL" id="TKW01299.1"/>
    </source>
</evidence>
<sequence>MKRQHASREVTGNVIRQSGKNHPDKCNMGGRTTLSDFTMVFSTICPHSTIDSCNNKRQMVDNSLSDSASGNVTMLRSSVMYGSTEITYKCPDFFDFGKLRDSKRIAVGQIWALYDDHDLIPRVYAQINRVDAANLKVLLTWLEHNTMNELKSRWTYEELSVACGSFSLGESYVLQDPSIDRVSWVKGKNRISLEIQPKKGEVWALYKESSMPWNSCTDNHQSCNYDVVEVSGFLMNVGVIVYPLVRIEGFVSLFAKAKDKCHFLIPSRELFRFSHSIPCYRTNGKEKAGVSEGFLELHDIHMRCGNFEIGNSTAECHEKCAFSHMVTTVQIGTECQVKIVSKVGEVWAIYKNWSPDWVPSRNCHRAEYAIGEVIKCTEGGTLFAFLTKVDGHVAVFKPDARSSALEIPTKENRRFSHRIPSFRLTEENSGKLRGFYELDPAAVPDVLW</sequence>
<evidence type="ECO:0000259" key="2">
    <source>
        <dbReference type="Pfam" id="PF11926"/>
    </source>
</evidence>